<keyword evidence="8" id="KW-1185">Reference proteome</keyword>
<evidence type="ECO:0000313" key="7">
    <source>
        <dbReference type="EMBL" id="KAJ8494440.1"/>
    </source>
</evidence>
<organism evidence="7 8">
    <name type="scientific">Trametes cubensis</name>
    <dbReference type="NCBI Taxonomy" id="1111947"/>
    <lineage>
        <taxon>Eukaryota</taxon>
        <taxon>Fungi</taxon>
        <taxon>Dikarya</taxon>
        <taxon>Basidiomycota</taxon>
        <taxon>Agaricomycotina</taxon>
        <taxon>Agaricomycetes</taxon>
        <taxon>Polyporales</taxon>
        <taxon>Polyporaceae</taxon>
        <taxon>Trametes</taxon>
    </lineage>
</organism>
<evidence type="ECO:0000259" key="6">
    <source>
        <dbReference type="PROSITE" id="PS51503"/>
    </source>
</evidence>
<name>A0AAD7U263_9APHY</name>
<evidence type="ECO:0000313" key="8">
    <source>
        <dbReference type="Proteomes" id="UP001215151"/>
    </source>
</evidence>
<reference evidence="7" key="1">
    <citation type="submission" date="2022-11" db="EMBL/GenBank/DDBJ databases">
        <title>Genome Sequence of Cubamyces cubensis.</title>
        <authorList>
            <person name="Buettner E."/>
        </authorList>
    </citation>
    <scope>NUCLEOTIDE SEQUENCE</scope>
    <source>
        <strain evidence="7">MPL-01</strain>
    </source>
</reference>
<evidence type="ECO:0000256" key="5">
    <source>
        <dbReference type="SAM" id="Phobius"/>
    </source>
</evidence>
<keyword evidence="4 5" id="KW-0472">Membrane</keyword>
<dbReference type="InterPro" id="IPR040153">
    <property type="entry name" value="Rcf2"/>
</dbReference>
<protein>
    <recommendedName>
        <fullName evidence="6">HIG1 domain-containing protein</fullName>
    </recommendedName>
</protein>
<sequence>MKLVTKEELDAQQHATIMGGLKGFAGGLAFALPASYVLHRRWHYYRALPPSLKALGVILVAVPSFVISAEHAGQRFEEERWTGAGKAELDAVQARQKAKWETMTTGQKISDFAKRHEYGIILTSWATALVGSFTYIMRDPYQSTPQKARMWAQGLTIGIIIAAGVLTHSQRAKKYDEEEDHRIHHIAPDHSWRDILEQEEKERAQGTRANTRPT</sequence>
<gene>
    <name evidence="7" type="ORF">ONZ51_g2355</name>
</gene>
<dbReference type="PANTHER" id="PTHR28018">
    <property type="entry name" value="RESPIRATORY SUPERCOMPLEX FACTOR 2, MITOCHONDRIAL"/>
    <property type="match status" value="1"/>
</dbReference>
<comment type="subcellular location">
    <subcellularLocation>
        <location evidence="1">Mitochondrion</location>
    </subcellularLocation>
</comment>
<evidence type="ECO:0000256" key="1">
    <source>
        <dbReference type="ARBA" id="ARBA00004173"/>
    </source>
</evidence>
<dbReference type="Proteomes" id="UP001215151">
    <property type="component" value="Unassembled WGS sequence"/>
</dbReference>
<dbReference type="AlphaFoldDB" id="A0AAD7U263"/>
<dbReference type="EMBL" id="JAPEVG010000036">
    <property type="protein sequence ID" value="KAJ8494440.1"/>
    <property type="molecule type" value="Genomic_DNA"/>
</dbReference>
<feature type="transmembrane region" description="Helical" evidence="5">
    <location>
        <begin position="21"/>
        <end position="39"/>
    </location>
</feature>
<dbReference type="PROSITE" id="PS51503">
    <property type="entry name" value="HIG1"/>
    <property type="match status" value="1"/>
</dbReference>
<dbReference type="InterPro" id="IPR007667">
    <property type="entry name" value="Hypoxia_induced_domain"/>
</dbReference>
<feature type="transmembrane region" description="Helical" evidence="5">
    <location>
        <begin position="150"/>
        <end position="167"/>
    </location>
</feature>
<evidence type="ECO:0000256" key="4">
    <source>
        <dbReference type="ARBA" id="ARBA00023136"/>
    </source>
</evidence>
<dbReference type="GO" id="GO:0033617">
    <property type="term" value="P:mitochondrial respiratory chain complex IV assembly"/>
    <property type="evidence" value="ECO:0007669"/>
    <property type="project" value="TreeGrafter"/>
</dbReference>
<accession>A0AAD7U263</accession>
<keyword evidence="3 5" id="KW-1133">Transmembrane helix</keyword>
<feature type="transmembrane region" description="Helical" evidence="5">
    <location>
        <begin position="118"/>
        <end position="138"/>
    </location>
</feature>
<evidence type="ECO:0000256" key="2">
    <source>
        <dbReference type="ARBA" id="ARBA00022692"/>
    </source>
</evidence>
<feature type="domain" description="HIG1" evidence="6">
    <location>
        <begin position="90"/>
        <end position="178"/>
    </location>
</feature>
<dbReference type="GO" id="GO:0005739">
    <property type="term" value="C:mitochondrion"/>
    <property type="evidence" value="ECO:0007669"/>
    <property type="project" value="UniProtKB-SubCell"/>
</dbReference>
<evidence type="ECO:0000256" key="3">
    <source>
        <dbReference type="ARBA" id="ARBA00022989"/>
    </source>
</evidence>
<keyword evidence="2 5" id="KW-0812">Transmembrane</keyword>
<comment type="caution">
    <text evidence="7">The sequence shown here is derived from an EMBL/GenBank/DDBJ whole genome shotgun (WGS) entry which is preliminary data.</text>
</comment>
<proteinExistence type="predicted"/>
<dbReference type="PANTHER" id="PTHR28018:SF3">
    <property type="entry name" value="RESPIRATORY SUPERCOMPLEX FACTOR 2, MITOCHONDRIAL"/>
    <property type="match status" value="1"/>
</dbReference>